<accession>A0A7W7G2N6</accession>
<evidence type="ECO:0000259" key="2">
    <source>
        <dbReference type="Pfam" id="PF00144"/>
    </source>
</evidence>
<dbReference type="AlphaFoldDB" id="A0A7W7G2N6"/>
<name>A0A7W7G2N6_9ACTN</name>
<reference evidence="3 4" key="1">
    <citation type="submission" date="2020-08" db="EMBL/GenBank/DDBJ databases">
        <title>Sequencing the genomes of 1000 actinobacteria strains.</title>
        <authorList>
            <person name="Klenk H.-P."/>
        </authorList>
    </citation>
    <scope>NUCLEOTIDE SEQUENCE [LARGE SCALE GENOMIC DNA]</scope>
    <source>
        <strain evidence="3 4">DSM 45518</strain>
    </source>
</reference>
<dbReference type="PANTHER" id="PTHR46825:SF9">
    <property type="entry name" value="BETA-LACTAMASE-RELATED DOMAIN-CONTAINING PROTEIN"/>
    <property type="match status" value="1"/>
</dbReference>
<keyword evidence="4" id="KW-1185">Reference proteome</keyword>
<dbReference type="RefSeq" id="WP_184952420.1">
    <property type="nucleotide sequence ID" value="NZ_BOMC01000053.1"/>
</dbReference>
<protein>
    <submittedName>
        <fullName evidence="3">CubicO group peptidase (Beta-lactamase class C family)</fullName>
    </submittedName>
</protein>
<dbReference type="InterPro" id="IPR012338">
    <property type="entry name" value="Beta-lactam/transpept-like"/>
</dbReference>
<dbReference type="InterPro" id="IPR001466">
    <property type="entry name" value="Beta-lactam-related"/>
</dbReference>
<organism evidence="3 4">
    <name type="scientific">Paractinoplanes abujensis</name>
    <dbReference type="NCBI Taxonomy" id="882441"/>
    <lineage>
        <taxon>Bacteria</taxon>
        <taxon>Bacillati</taxon>
        <taxon>Actinomycetota</taxon>
        <taxon>Actinomycetes</taxon>
        <taxon>Micromonosporales</taxon>
        <taxon>Micromonosporaceae</taxon>
        <taxon>Paractinoplanes</taxon>
    </lineage>
</organism>
<dbReference type="Gene3D" id="3.40.710.10">
    <property type="entry name" value="DD-peptidase/beta-lactamase superfamily"/>
    <property type="match status" value="1"/>
</dbReference>
<keyword evidence="1" id="KW-1133">Transmembrane helix</keyword>
<dbReference type="Proteomes" id="UP000542742">
    <property type="component" value="Unassembled WGS sequence"/>
</dbReference>
<keyword evidence="1" id="KW-0812">Transmembrane</keyword>
<evidence type="ECO:0000256" key="1">
    <source>
        <dbReference type="SAM" id="Phobius"/>
    </source>
</evidence>
<evidence type="ECO:0000313" key="3">
    <source>
        <dbReference type="EMBL" id="MBB4693849.1"/>
    </source>
</evidence>
<comment type="caution">
    <text evidence="3">The sequence shown here is derived from an EMBL/GenBank/DDBJ whole genome shotgun (WGS) entry which is preliminary data.</text>
</comment>
<feature type="transmembrane region" description="Helical" evidence="1">
    <location>
        <begin position="404"/>
        <end position="423"/>
    </location>
</feature>
<feature type="transmembrane region" description="Helical" evidence="1">
    <location>
        <begin position="343"/>
        <end position="363"/>
    </location>
</feature>
<dbReference type="InterPro" id="IPR050491">
    <property type="entry name" value="AmpC-like"/>
</dbReference>
<evidence type="ECO:0000313" key="4">
    <source>
        <dbReference type="Proteomes" id="UP000542742"/>
    </source>
</evidence>
<dbReference type="EMBL" id="JACHMF010000001">
    <property type="protein sequence ID" value="MBB4693849.1"/>
    <property type="molecule type" value="Genomic_DNA"/>
</dbReference>
<proteinExistence type="predicted"/>
<keyword evidence="1" id="KW-0472">Membrane</keyword>
<dbReference type="PANTHER" id="PTHR46825">
    <property type="entry name" value="D-ALANYL-D-ALANINE-CARBOXYPEPTIDASE/ENDOPEPTIDASE AMPH"/>
    <property type="match status" value="1"/>
</dbReference>
<feature type="transmembrane region" description="Helical" evidence="1">
    <location>
        <begin position="370"/>
        <end position="392"/>
    </location>
</feature>
<dbReference type="SUPFAM" id="SSF56601">
    <property type="entry name" value="beta-lactamase/transpeptidase-like"/>
    <property type="match status" value="1"/>
</dbReference>
<feature type="domain" description="Beta-lactamase-related" evidence="2">
    <location>
        <begin position="23"/>
        <end position="312"/>
    </location>
</feature>
<gene>
    <name evidence="3" type="ORF">BKA14_003997</name>
</gene>
<sequence length="434" mass="45804">MFLTALLAAFALVPAPPSGIEDYLRREQAGLRIPGLAYAVVSPHGVIEQGAWGVGTGTPFLIGSVSKPITAQAVMRLVESGRVDLDDPVRRHVPWFDLADDDAAARITVRHLLTHTSGLAQWASRTDRFDNSADGLARSVRDLAGVEPARPPGTAHEYSDANYMVLGALVETVSGKPYGEFLRSEIFQPLGMTHAAATEADAERVGLPAGHRYWFGHPRPFDRGYDTSGVPYGYVAASLDDMARFARDHLGGRHSEMHTGQTAGGYGLGWRDTRTDGTRTVWHAGATPGFFAHVVLLPDADLAVVVLADSYSLARDGALTGLGFNVARMIQGKAVQPAGGDPLFGLTLLVLVVVAVLLVALLVRPVASVLAVVGCLGLAGAVTLGLPVLLGGDLGLALLWAPDLGWAAVVVAILAILAAARIAHHRVRRAVSRS</sequence>
<dbReference type="Pfam" id="PF00144">
    <property type="entry name" value="Beta-lactamase"/>
    <property type="match status" value="1"/>
</dbReference>